<reference evidence="1" key="1">
    <citation type="journal article" date="2021" name="PeerJ">
        <title>Extensive microbial diversity within the chicken gut microbiome revealed by metagenomics and culture.</title>
        <authorList>
            <person name="Gilroy R."/>
            <person name="Ravi A."/>
            <person name="Getino M."/>
            <person name="Pursley I."/>
            <person name="Horton D.L."/>
            <person name="Alikhan N.F."/>
            <person name="Baker D."/>
            <person name="Gharbi K."/>
            <person name="Hall N."/>
            <person name="Watson M."/>
            <person name="Adriaenssens E.M."/>
            <person name="Foster-Nyarko E."/>
            <person name="Jarju S."/>
            <person name="Secka A."/>
            <person name="Antonio M."/>
            <person name="Oren A."/>
            <person name="Chaudhuri R.R."/>
            <person name="La Ragione R."/>
            <person name="Hildebrand F."/>
            <person name="Pallen M.J."/>
        </authorList>
    </citation>
    <scope>NUCLEOTIDE SEQUENCE</scope>
    <source>
        <strain evidence="1">14324</strain>
    </source>
</reference>
<dbReference type="AlphaFoldDB" id="A0A9D2DSH1"/>
<comment type="caution">
    <text evidence="1">The sequence shown here is derived from an EMBL/GenBank/DDBJ whole genome shotgun (WGS) entry which is preliminary data.</text>
</comment>
<protein>
    <recommendedName>
        <fullName evidence="3">Tetratricopeptide repeat protein</fullName>
    </recommendedName>
</protein>
<dbReference type="Proteomes" id="UP000824041">
    <property type="component" value="Unassembled WGS sequence"/>
</dbReference>
<dbReference type="EMBL" id="DXBU01000082">
    <property type="protein sequence ID" value="HIZ22278.1"/>
    <property type="molecule type" value="Genomic_DNA"/>
</dbReference>
<accession>A0A9D2DSH1</accession>
<name>A0A9D2DSH1_9FIRM</name>
<evidence type="ECO:0000313" key="1">
    <source>
        <dbReference type="EMBL" id="HIZ22278.1"/>
    </source>
</evidence>
<sequence length="106" mass="12337">MLKKLFGGFGGSKFLKRMNPLMELYAHSRNSEKTYQELLALEPLIRTKGERAMFNLNRAGILYDMYRYREAADIMREIPALNPEFDAQCAEMKTKIMAAMTRGEHR</sequence>
<proteinExistence type="predicted"/>
<gene>
    <name evidence="1" type="ORF">IAA21_05710</name>
</gene>
<reference evidence="1" key="2">
    <citation type="submission" date="2021-04" db="EMBL/GenBank/DDBJ databases">
        <authorList>
            <person name="Gilroy R."/>
        </authorList>
    </citation>
    <scope>NUCLEOTIDE SEQUENCE</scope>
    <source>
        <strain evidence="1">14324</strain>
    </source>
</reference>
<evidence type="ECO:0008006" key="3">
    <source>
        <dbReference type="Google" id="ProtNLM"/>
    </source>
</evidence>
<organism evidence="1 2">
    <name type="scientific">Candidatus Blautia faecigallinarum</name>
    <dbReference type="NCBI Taxonomy" id="2838488"/>
    <lineage>
        <taxon>Bacteria</taxon>
        <taxon>Bacillati</taxon>
        <taxon>Bacillota</taxon>
        <taxon>Clostridia</taxon>
        <taxon>Lachnospirales</taxon>
        <taxon>Lachnospiraceae</taxon>
        <taxon>Blautia</taxon>
    </lineage>
</organism>
<evidence type="ECO:0000313" key="2">
    <source>
        <dbReference type="Proteomes" id="UP000824041"/>
    </source>
</evidence>